<evidence type="ECO:0000313" key="2">
    <source>
        <dbReference type="Proteomes" id="UP001225646"/>
    </source>
</evidence>
<protein>
    <submittedName>
        <fullName evidence="1">Competence protein ComK</fullName>
    </submittedName>
</protein>
<sequence length="191" mass="22238">MIAKKDVKFLERYVVNGETMAILPFWQARNLYGKIIEIHKELFVKMKPAKIIDLSCRYYGSSLKGRKIGTKELVGVTHKPPIVIDPVNTIYFFPTASPTKPYCTWFSHAHISSFKKVEHDRTCIQFINEQTLTLDISHTSFGNQFYRTAQLRTVVSSRIEEEQRKMNMLLFPNGQKSFIYEQIIRDLNKGN</sequence>
<dbReference type="InterPro" id="IPR010461">
    <property type="entry name" value="ComK"/>
</dbReference>
<dbReference type="RefSeq" id="WP_419151827.1">
    <property type="nucleotide sequence ID" value="NZ_JAUSTR010000004.1"/>
</dbReference>
<gene>
    <name evidence="1" type="ORF">J2S06_001436</name>
</gene>
<organism evidence="1 2">
    <name type="scientific">Aeribacillus alveayuensis</name>
    <dbReference type="NCBI Taxonomy" id="279215"/>
    <lineage>
        <taxon>Bacteria</taxon>
        <taxon>Bacillati</taxon>
        <taxon>Bacillota</taxon>
        <taxon>Bacilli</taxon>
        <taxon>Bacillales</taxon>
        <taxon>Bacillaceae</taxon>
        <taxon>Aeribacillus</taxon>
    </lineage>
</organism>
<dbReference type="PIRSF" id="PIRSF011560">
    <property type="entry name" value="ComK"/>
    <property type="match status" value="1"/>
</dbReference>
<dbReference type="Proteomes" id="UP001225646">
    <property type="component" value="Unassembled WGS sequence"/>
</dbReference>
<reference evidence="1 2" key="1">
    <citation type="submission" date="2023-07" db="EMBL/GenBank/DDBJ databases">
        <title>Genomic Encyclopedia of Type Strains, Phase IV (KMG-IV): sequencing the most valuable type-strain genomes for metagenomic binning, comparative biology and taxonomic classification.</title>
        <authorList>
            <person name="Goeker M."/>
        </authorList>
    </citation>
    <scope>NUCLEOTIDE SEQUENCE [LARGE SCALE GENOMIC DNA]</scope>
    <source>
        <strain evidence="1 2">DSM 19092</strain>
    </source>
</reference>
<proteinExistence type="predicted"/>
<accession>A0ABT9VN04</accession>
<comment type="caution">
    <text evidence="1">The sequence shown here is derived from an EMBL/GenBank/DDBJ whole genome shotgun (WGS) entry which is preliminary data.</text>
</comment>
<keyword evidence="2" id="KW-1185">Reference proteome</keyword>
<dbReference type="EMBL" id="JAUSTR010000004">
    <property type="protein sequence ID" value="MDQ0162359.1"/>
    <property type="molecule type" value="Genomic_DNA"/>
</dbReference>
<evidence type="ECO:0000313" key="1">
    <source>
        <dbReference type="EMBL" id="MDQ0162359.1"/>
    </source>
</evidence>
<dbReference type="Pfam" id="PF06338">
    <property type="entry name" value="ComK"/>
    <property type="match status" value="1"/>
</dbReference>
<name>A0ABT9VN04_9BACI</name>